<proteinExistence type="predicted"/>
<dbReference type="EMBL" id="OV170229">
    <property type="protein sequence ID" value="CAH0731672.1"/>
    <property type="molecule type" value="Genomic_DNA"/>
</dbReference>
<dbReference type="Proteomes" id="UP000838878">
    <property type="component" value="Chromosome 9"/>
</dbReference>
<dbReference type="OrthoDB" id="7408822at2759"/>
<sequence>MNFLQMFLIRKLVDCLQEVNTIDYTDTSKAQVRSNKYKAENAFNIIYHIGLKKESFTSGEKGNIRNLLADTIGYLQINIESTANVYRTRLSNSVLNKKSAVQFLIDNCSQFLAGNLNLAD</sequence>
<gene>
    <name evidence="1" type="ORF">BINO364_LOCUS16473</name>
</gene>
<keyword evidence="2" id="KW-1185">Reference proteome</keyword>
<feature type="non-terminal residue" evidence="1">
    <location>
        <position position="120"/>
    </location>
</feature>
<organism evidence="1 2">
    <name type="scientific">Brenthis ino</name>
    <name type="common">lesser marbled fritillary</name>
    <dbReference type="NCBI Taxonomy" id="405034"/>
    <lineage>
        <taxon>Eukaryota</taxon>
        <taxon>Metazoa</taxon>
        <taxon>Ecdysozoa</taxon>
        <taxon>Arthropoda</taxon>
        <taxon>Hexapoda</taxon>
        <taxon>Insecta</taxon>
        <taxon>Pterygota</taxon>
        <taxon>Neoptera</taxon>
        <taxon>Endopterygota</taxon>
        <taxon>Lepidoptera</taxon>
        <taxon>Glossata</taxon>
        <taxon>Ditrysia</taxon>
        <taxon>Papilionoidea</taxon>
        <taxon>Nymphalidae</taxon>
        <taxon>Heliconiinae</taxon>
        <taxon>Argynnini</taxon>
        <taxon>Brenthis</taxon>
    </lineage>
</organism>
<reference evidence="1" key="1">
    <citation type="submission" date="2021-12" db="EMBL/GenBank/DDBJ databases">
        <authorList>
            <person name="Martin H S."/>
        </authorList>
    </citation>
    <scope>NUCLEOTIDE SEQUENCE</scope>
</reference>
<dbReference type="AlphaFoldDB" id="A0A8J9VH96"/>
<protein>
    <submittedName>
        <fullName evidence="1">Uncharacterized protein</fullName>
    </submittedName>
</protein>
<name>A0A8J9VH96_9NEOP</name>
<evidence type="ECO:0000313" key="2">
    <source>
        <dbReference type="Proteomes" id="UP000838878"/>
    </source>
</evidence>
<accession>A0A8J9VH96</accession>
<evidence type="ECO:0000313" key="1">
    <source>
        <dbReference type="EMBL" id="CAH0731672.1"/>
    </source>
</evidence>